<dbReference type="AlphaFoldDB" id="A0A8S3VHN5"/>
<dbReference type="Proteomes" id="UP000683360">
    <property type="component" value="Unassembled WGS sequence"/>
</dbReference>
<accession>A0A8S3VHN5</accession>
<reference evidence="1" key="1">
    <citation type="submission" date="2021-03" db="EMBL/GenBank/DDBJ databases">
        <authorList>
            <person name="Bekaert M."/>
        </authorList>
    </citation>
    <scope>NUCLEOTIDE SEQUENCE</scope>
</reference>
<evidence type="ECO:0000313" key="2">
    <source>
        <dbReference type="Proteomes" id="UP000683360"/>
    </source>
</evidence>
<dbReference type="EMBL" id="CAJPWZ010003284">
    <property type="protein sequence ID" value="CAG2255769.1"/>
    <property type="molecule type" value="Genomic_DNA"/>
</dbReference>
<comment type="caution">
    <text evidence="1">The sequence shown here is derived from an EMBL/GenBank/DDBJ whole genome shotgun (WGS) entry which is preliminary data.</text>
</comment>
<gene>
    <name evidence="1" type="ORF">MEDL_67163</name>
</gene>
<dbReference type="OrthoDB" id="10460217at2759"/>
<keyword evidence="2" id="KW-1185">Reference proteome</keyword>
<evidence type="ECO:0000313" key="1">
    <source>
        <dbReference type="EMBL" id="CAG2255769.1"/>
    </source>
</evidence>
<proteinExistence type="predicted"/>
<protein>
    <submittedName>
        <fullName evidence="1">Uncharacterized protein</fullName>
    </submittedName>
</protein>
<sequence length="151" mass="17719">MLIFKMQLAIEREHIFTRHVEVWGDIFPNKSTFWSEEDMDTCLELITDQVKLLESGPGMDVVWILHHACSESVGVTLKKGSWVSTNDVTSVVEVVGHHIRLLTMFHHRWEYKKAVFRLIKEKKRKRGKNLKPPTCICSRSQVLNQIWYLEV</sequence>
<name>A0A8S3VHN5_MYTED</name>
<organism evidence="1 2">
    <name type="scientific">Mytilus edulis</name>
    <name type="common">Blue mussel</name>
    <dbReference type="NCBI Taxonomy" id="6550"/>
    <lineage>
        <taxon>Eukaryota</taxon>
        <taxon>Metazoa</taxon>
        <taxon>Spiralia</taxon>
        <taxon>Lophotrochozoa</taxon>
        <taxon>Mollusca</taxon>
        <taxon>Bivalvia</taxon>
        <taxon>Autobranchia</taxon>
        <taxon>Pteriomorphia</taxon>
        <taxon>Mytilida</taxon>
        <taxon>Mytiloidea</taxon>
        <taxon>Mytilidae</taxon>
        <taxon>Mytilinae</taxon>
        <taxon>Mytilus</taxon>
    </lineage>
</organism>